<evidence type="ECO:0000256" key="1">
    <source>
        <dbReference type="ARBA" id="ARBA00004141"/>
    </source>
</evidence>
<evidence type="ECO:0000256" key="5">
    <source>
        <dbReference type="ARBA" id="ARBA00023136"/>
    </source>
</evidence>
<keyword evidence="5 7" id="KW-0472">Membrane</keyword>
<comment type="caution">
    <text evidence="8">The sequence shown here is derived from an EMBL/GenBank/DDBJ whole genome shotgun (WGS) entry which is preliminary data.</text>
</comment>
<comment type="subcellular location">
    <subcellularLocation>
        <location evidence="1">Membrane</location>
        <topology evidence="1">Multi-pass membrane protein</topology>
    </subcellularLocation>
</comment>
<feature type="transmembrane region" description="Helical" evidence="7">
    <location>
        <begin position="219"/>
        <end position="240"/>
    </location>
</feature>
<sequence>MTNVETKTPKRNKCTLIIGELALYLQQWRQYHRLRIPSLNISTTSSLSLHPFMAQNSPPFITSDDETNTYVLLETKGEDCVLYTRDGTVDYLNSPANKLKTGNWKACFFVVATASLERLAFFGMSSNLLLYFKLELNQHSATASRNLSNWTGACYIAPLFGAFVADGYIGKYWTIATSSILYAVGMTLLTLSATMPQLMPTCSKTNICDATKAETIVCFTALYLVAIASGGIKACVSAYGTDQFDDNDKAEKKLKSSFFNWYYQMMNIGTLVARSLIVWVQDNVGWVWGFGIPTLAMGMSVFCFFSGTWFYRNHKPKGSPFTRFFQVVVASSRKKTINVPPDSSLLYEIHDHANSTTKLNHTRNFRFLDKAAVELPTDHTKGSTNPWTLCTVTQVEELKTVLRLLPIWITGIIFSTIRGQMDNLFDLQGSFMDTQIPNTSFKIPPASLGTFGTLSVIIWVPLYDQIIVPLARKLTGHPNGLTLLQRIGTGHFISIFSMLTAGILELIRLDIVRRHNYYETKPVPISIFWQVPQFLIIGCAEVFTLVGQMEFFYEEVPDSMRSLGSAMRLMTIALGSYFSSLLVSVVIKVTTKGGGPGWIPDNLNYGELHKFFWLLGGLSVVNLGVFVVVAKWHTSKNSYIVRM</sequence>
<evidence type="ECO:0000256" key="3">
    <source>
        <dbReference type="ARBA" id="ARBA00022692"/>
    </source>
</evidence>
<feature type="transmembrane region" description="Helical" evidence="7">
    <location>
        <begin position="286"/>
        <end position="311"/>
    </location>
</feature>
<feature type="transmembrane region" description="Helical" evidence="7">
    <location>
        <begin position="180"/>
        <end position="199"/>
    </location>
</feature>
<evidence type="ECO:0000256" key="7">
    <source>
        <dbReference type="SAM" id="Phobius"/>
    </source>
</evidence>
<dbReference type="PANTHER" id="PTHR11654">
    <property type="entry name" value="OLIGOPEPTIDE TRANSPORTER-RELATED"/>
    <property type="match status" value="1"/>
</dbReference>
<gene>
    <name evidence="8" type="ORF">LVIROSA_LOCUS19148</name>
</gene>
<dbReference type="InterPro" id="IPR036259">
    <property type="entry name" value="MFS_trans_sf"/>
</dbReference>
<dbReference type="PROSITE" id="PS01022">
    <property type="entry name" value="PTR2_1"/>
    <property type="match status" value="1"/>
</dbReference>
<dbReference type="GO" id="GO:0016020">
    <property type="term" value="C:membrane"/>
    <property type="evidence" value="ECO:0007669"/>
    <property type="project" value="UniProtKB-SubCell"/>
</dbReference>
<feature type="transmembrane region" description="Helical" evidence="7">
    <location>
        <begin position="441"/>
        <end position="462"/>
    </location>
</feature>
<feature type="transmembrane region" description="Helical" evidence="7">
    <location>
        <begin position="567"/>
        <end position="591"/>
    </location>
</feature>
<evidence type="ECO:0000313" key="8">
    <source>
        <dbReference type="EMBL" id="CAH1432503.1"/>
    </source>
</evidence>
<feature type="transmembrane region" description="Helical" evidence="7">
    <location>
        <begin position="483"/>
        <end position="507"/>
    </location>
</feature>
<dbReference type="InterPro" id="IPR000109">
    <property type="entry name" value="POT_fam"/>
</dbReference>
<evidence type="ECO:0000313" key="9">
    <source>
        <dbReference type="Proteomes" id="UP001157418"/>
    </source>
</evidence>
<dbReference type="SUPFAM" id="SSF103473">
    <property type="entry name" value="MFS general substrate transporter"/>
    <property type="match status" value="1"/>
</dbReference>
<keyword evidence="3 7" id="KW-0812">Transmembrane</keyword>
<dbReference type="EMBL" id="CAKMRJ010003334">
    <property type="protein sequence ID" value="CAH1432503.1"/>
    <property type="molecule type" value="Genomic_DNA"/>
</dbReference>
<evidence type="ECO:0000256" key="2">
    <source>
        <dbReference type="ARBA" id="ARBA00005982"/>
    </source>
</evidence>
<organism evidence="8 9">
    <name type="scientific">Lactuca virosa</name>
    <dbReference type="NCBI Taxonomy" id="75947"/>
    <lineage>
        <taxon>Eukaryota</taxon>
        <taxon>Viridiplantae</taxon>
        <taxon>Streptophyta</taxon>
        <taxon>Embryophyta</taxon>
        <taxon>Tracheophyta</taxon>
        <taxon>Spermatophyta</taxon>
        <taxon>Magnoliopsida</taxon>
        <taxon>eudicotyledons</taxon>
        <taxon>Gunneridae</taxon>
        <taxon>Pentapetalae</taxon>
        <taxon>asterids</taxon>
        <taxon>campanulids</taxon>
        <taxon>Asterales</taxon>
        <taxon>Asteraceae</taxon>
        <taxon>Cichorioideae</taxon>
        <taxon>Cichorieae</taxon>
        <taxon>Lactucinae</taxon>
        <taxon>Lactuca</taxon>
    </lineage>
</organism>
<dbReference type="GO" id="GO:0006857">
    <property type="term" value="P:oligopeptide transport"/>
    <property type="evidence" value="ECO:0007669"/>
    <property type="project" value="InterPro"/>
</dbReference>
<protein>
    <submittedName>
        <fullName evidence="8">Uncharacterized protein</fullName>
    </submittedName>
</protein>
<evidence type="ECO:0000256" key="4">
    <source>
        <dbReference type="ARBA" id="ARBA00022989"/>
    </source>
</evidence>
<dbReference type="InterPro" id="IPR018456">
    <property type="entry name" value="PTR2_symporter_CS"/>
</dbReference>
<dbReference type="AlphaFoldDB" id="A0AAU9MWT0"/>
<evidence type="ECO:0000256" key="6">
    <source>
        <dbReference type="ARBA" id="ARBA00044504"/>
    </source>
</evidence>
<comment type="similarity">
    <text evidence="6">Belongs to the major facilitator superfamily. Phosphate:H(+) symporter (TC 2.A.1.9) family.</text>
</comment>
<dbReference type="Proteomes" id="UP001157418">
    <property type="component" value="Unassembled WGS sequence"/>
</dbReference>
<dbReference type="GO" id="GO:0022857">
    <property type="term" value="F:transmembrane transporter activity"/>
    <property type="evidence" value="ECO:0007669"/>
    <property type="project" value="InterPro"/>
</dbReference>
<comment type="similarity">
    <text evidence="2">Belongs to the major facilitator superfamily. Proton-dependent oligopeptide transporter (POT/PTR) (TC 2.A.17) family.</text>
</comment>
<feature type="transmembrane region" description="Helical" evidence="7">
    <location>
        <begin position="150"/>
        <end position="168"/>
    </location>
</feature>
<name>A0AAU9MWT0_9ASTR</name>
<dbReference type="Gene3D" id="1.20.1250.20">
    <property type="entry name" value="MFS general substrate transporter like domains"/>
    <property type="match status" value="1"/>
</dbReference>
<proteinExistence type="inferred from homology"/>
<dbReference type="Pfam" id="PF00854">
    <property type="entry name" value="PTR2"/>
    <property type="match status" value="1"/>
</dbReference>
<keyword evidence="4 7" id="KW-1133">Transmembrane helix</keyword>
<accession>A0AAU9MWT0</accession>
<feature type="transmembrane region" description="Helical" evidence="7">
    <location>
        <begin position="611"/>
        <end position="633"/>
    </location>
</feature>
<keyword evidence="9" id="KW-1185">Reference proteome</keyword>
<reference evidence="8 9" key="1">
    <citation type="submission" date="2022-01" db="EMBL/GenBank/DDBJ databases">
        <authorList>
            <person name="Xiong W."/>
            <person name="Schranz E."/>
        </authorList>
    </citation>
    <scope>NUCLEOTIDE SEQUENCE [LARGE SCALE GENOMIC DNA]</scope>
</reference>